<dbReference type="EMBL" id="LVZM01008101">
    <property type="protein sequence ID" value="OUC45903.1"/>
    <property type="molecule type" value="Genomic_DNA"/>
</dbReference>
<sequence>MIIKRVCIYVLDLEEWSLPLDVKDILKESSYLVCEGLKYSAVAEVMRFIWAKDRSLGIPPQLLLMEDFINTVLLCSEQKNEEDIVLPPLMNCPAVEVQFPIGCSHHTLLSTVDFPCAKEESFIAL</sequence>
<evidence type="ECO:0000313" key="2">
    <source>
        <dbReference type="Proteomes" id="UP000243006"/>
    </source>
</evidence>
<protein>
    <submittedName>
        <fullName evidence="1">Uncharacterized protein</fullName>
    </submittedName>
</protein>
<gene>
    <name evidence="1" type="ORF">D917_08136</name>
</gene>
<evidence type="ECO:0000313" key="1">
    <source>
        <dbReference type="EMBL" id="OUC45903.1"/>
    </source>
</evidence>
<name>A0A1Y3EL88_9BILA</name>
<proteinExistence type="predicted"/>
<dbReference type="AlphaFoldDB" id="A0A1Y3EL88"/>
<dbReference type="Proteomes" id="UP000243006">
    <property type="component" value="Unassembled WGS sequence"/>
</dbReference>
<reference evidence="1 2" key="1">
    <citation type="submission" date="2015-04" db="EMBL/GenBank/DDBJ databases">
        <title>Draft genome of the roundworm Trichinella nativa.</title>
        <authorList>
            <person name="Mitreva M."/>
        </authorList>
    </citation>
    <scope>NUCLEOTIDE SEQUENCE [LARGE SCALE GENOMIC DNA]</scope>
    <source>
        <strain evidence="1 2">ISS45</strain>
    </source>
</reference>
<organism evidence="1 2">
    <name type="scientific">Trichinella nativa</name>
    <dbReference type="NCBI Taxonomy" id="6335"/>
    <lineage>
        <taxon>Eukaryota</taxon>
        <taxon>Metazoa</taxon>
        <taxon>Ecdysozoa</taxon>
        <taxon>Nematoda</taxon>
        <taxon>Enoplea</taxon>
        <taxon>Dorylaimia</taxon>
        <taxon>Trichinellida</taxon>
        <taxon>Trichinellidae</taxon>
        <taxon>Trichinella</taxon>
    </lineage>
</organism>
<accession>A0A1Y3EL88</accession>
<comment type="caution">
    <text evidence="1">The sequence shown here is derived from an EMBL/GenBank/DDBJ whole genome shotgun (WGS) entry which is preliminary data.</text>
</comment>